<dbReference type="Proteomes" id="UP001595645">
    <property type="component" value="Unassembled WGS sequence"/>
</dbReference>
<protein>
    <recommendedName>
        <fullName evidence="3">YbaB/EbfC family DNA-binding protein</fullName>
    </recommendedName>
</protein>
<dbReference type="RefSeq" id="WP_378239470.1">
    <property type="nucleotide sequence ID" value="NZ_JBHRWK010000020.1"/>
</dbReference>
<evidence type="ECO:0008006" key="3">
    <source>
        <dbReference type="Google" id="ProtNLM"/>
    </source>
</evidence>
<keyword evidence="2" id="KW-1185">Reference proteome</keyword>
<accession>A0ABV7NYZ8</accession>
<name>A0ABV7NYZ8_9PSEU</name>
<dbReference type="EMBL" id="JBHRWK010000020">
    <property type="protein sequence ID" value="MFC3450736.1"/>
    <property type="molecule type" value="Genomic_DNA"/>
</dbReference>
<evidence type="ECO:0000313" key="1">
    <source>
        <dbReference type="EMBL" id="MFC3450736.1"/>
    </source>
</evidence>
<reference evidence="2" key="1">
    <citation type="journal article" date="2019" name="Int. J. Syst. Evol. Microbiol.">
        <title>The Global Catalogue of Microorganisms (GCM) 10K type strain sequencing project: providing services to taxonomists for standard genome sequencing and annotation.</title>
        <authorList>
            <consortium name="The Broad Institute Genomics Platform"/>
            <consortium name="The Broad Institute Genome Sequencing Center for Infectious Disease"/>
            <person name="Wu L."/>
            <person name="Ma J."/>
        </authorList>
    </citation>
    <scope>NUCLEOTIDE SEQUENCE [LARGE SCALE GENOMIC DNA]</scope>
    <source>
        <strain evidence="2">CGMCC 4.7676</strain>
    </source>
</reference>
<gene>
    <name evidence="1" type="ORF">ACFOSH_14985</name>
</gene>
<sequence>MGWLVSYQDELYHLAKEIDATVAAVEQAATGAARDRVVWRLPGELGSVTVSGAGELVDVSVDVATMKDYSAPSLSRQLLLGIQRAEEVAARRYEAAIAAVQDEERLV</sequence>
<comment type="caution">
    <text evidence="1">The sequence shown here is derived from an EMBL/GenBank/DDBJ whole genome shotgun (WGS) entry which is preliminary data.</text>
</comment>
<proteinExistence type="predicted"/>
<organism evidence="1 2">
    <name type="scientific">Amycolatopsis speibonae</name>
    <dbReference type="NCBI Taxonomy" id="1450224"/>
    <lineage>
        <taxon>Bacteria</taxon>
        <taxon>Bacillati</taxon>
        <taxon>Actinomycetota</taxon>
        <taxon>Actinomycetes</taxon>
        <taxon>Pseudonocardiales</taxon>
        <taxon>Pseudonocardiaceae</taxon>
        <taxon>Amycolatopsis</taxon>
    </lineage>
</organism>
<evidence type="ECO:0000313" key="2">
    <source>
        <dbReference type="Proteomes" id="UP001595645"/>
    </source>
</evidence>